<evidence type="ECO:0000313" key="2">
    <source>
        <dbReference type="EMBL" id="RYU94463.1"/>
    </source>
</evidence>
<gene>
    <name evidence="2" type="ORF">EWM59_16825</name>
</gene>
<keyword evidence="3" id="KW-1185">Reference proteome</keyword>
<protein>
    <recommendedName>
        <fullName evidence="4">ABC transporter permease</fullName>
    </recommendedName>
</protein>
<dbReference type="AlphaFoldDB" id="A0A4Q5LY60"/>
<proteinExistence type="predicted"/>
<reference evidence="2 3" key="1">
    <citation type="submission" date="2019-02" db="EMBL/GenBank/DDBJ databases">
        <title>Bacterial novel species Emticicia sp. 17J42-9 isolated from soil.</title>
        <authorList>
            <person name="Jung H.-Y."/>
        </authorList>
    </citation>
    <scope>NUCLEOTIDE SEQUENCE [LARGE SCALE GENOMIC DNA]</scope>
    <source>
        <strain evidence="2 3">17J42-9</strain>
    </source>
</reference>
<organism evidence="2 3">
    <name type="scientific">Emticicia agri</name>
    <dbReference type="NCBI Taxonomy" id="2492393"/>
    <lineage>
        <taxon>Bacteria</taxon>
        <taxon>Pseudomonadati</taxon>
        <taxon>Bacteroidota</taxon>
        <taxon>Cytophagia</taxon>
        <taxon>Cytophagales</taxon>
        <taxon>Leadbetterellaceae</taxon>
        <taxon>Emticicia</taxon>
    </lineage>
</organism>
<keyword evidence="1" id="KW-0812">Transmembrane</keyword>
<evidence type="ECO:0000256" key="1">
    <source>
        <dbReference type="SAM" id="Phobius"/>
    </source>
</evidence>
<keyword evidence="1" id="KW-0472">Membrane</keyword>
<feature type="transmembrane region" description="Helical" evidence="1">
    <location>
        <begin position="20"/>
        <end position="41"/>
    </location>
</feature>
<name>A0A4Q5LY60_9BACT</name>
<accession>A0A4Q5LY60</accession>
<feature type="transmembrane region" description="Helical" evidence="1">
    <location>
        <begin position="61"/>
        <end position="81"/>
    </location>
</feature>
<dbReference type="Pfam" id="PF12730">
    <property type="entry name" value="ABC2_membrane_4"/>
    <property type="match status" value="1"/>
</dbReference>
<dbReference type="CDD" id="cd21809">
    <property type="entry name" value="ABC-2_lan_permease-like"/>
    <property type="match status" value="1"/>
</dbReference>
<sequence>MSLTITLRSELLKTKRTSALYLTIFGALIVPSIKLDELLTISQPLEKMYTYPWEFYYKNGLHIVMGLLLPFYMILMTTLLTQIEYRNNTWKQVFSSPQSEFNVFLGKFLSLQLLIVSFLLLNAALLFVVILLVNVVDPQLGLLQQSFDWQQLIETLGKTLLLSTTISSIQFWMSLRFRNFILPLAIGITLWFVGLMFVFEYKTLSKEWFPYSYLMMLVFPDYAHLHVTLLRNALLFTGVFLLIGFFDFKRRKGKGND</sequence>
<evidence type="ECO:0008006" key="4">
    <source>
        <dbReference type="Google" id="ProtNLM"/>
    </source>
</evidence>
<feature type="transmembrane region" description="Helical" evidence="1">
    <location>
        <begin position="156"/>
        <end position="173"/>
    </location>
</feature>
<feature type="transmembrane region" description="Helical" evidence="1">
    <location>
        <begin position="180"/>
        <end position="199"/>
    </location>
</feature>
<keyword evidence="1" id="KW-1133">Transmembrane helix</keyword>
<dbReference type="OrthoDB" id="5946463at2"/>
<evidence type="ECO:0000313" key="3">
    <source>
        <dbReference type="Proteomes" id="UP000293162"/>
    </source>
</evidence>
<dbReference type="EMBL" id="SEWF01000025">
    <property type="protein sequence ID" value="RYU94463.1"/>
    <property type="molecule type" value="Genomic_DNA"/>
</dbReference>
<feature type="transmembrane region" description="Helical" evidence="1">
    <location>
        <begin position="113"/>
        <end position="136"/>
    </location>
</feature>
<dbReference type="RefSeq" id="WP_130022397.1">
    <property type="nucleotide sequence ID" value="NZ_SEWF01000025.1"/>
</dbReference>
<comment type="caution">
    <text evidence="2">The sequence shown here is derived from an EMBL/GenBank/DDBJ whole genome shotgun (WGS) entry which is preliminary data.</text>
</comment>
<dbReference type="Proteomes" id="UP000293162">
    <property type="component" value="Unassembled WGS sequence"/>
</dbReference>
<feature type="transmembrane region" description="Helical" evidence="1">
    <location>
        <begin position="223"/>
        <end position="246"/>
    </location>
</feature>